<dbReference type="Proteomes" id="UP001058074">
    <property type="component" value="Unassembled WGS sequence"/>
</dbReference>
<organism evidence="1 2">
    <name type="scientific">Inconstantimicrobium mannanitabidum</name>
    <dbReference type="NCBI Taxonomy" id="1604901"/>
    <lineage>
        <taxon>Bacteria</taxon>
        <taxon>Bacillati</taxon>
        <taxon>Bacillota</taxon>
        <taxon>Clostridia</taxon>
        <taxon>Eubacteriales</taxon>
        <taxon>Clostridiaceae</taxon>
        <taxon>Inconstantimicrobium</taxon>
    </lineage>
</organism>
<proteinExistence type="predicted"/>
<name>A0ACB5RIP6_9CLOT</name>
<dbReference type="EMBL" id="BROD01000002">
    <property type="protein sequence ID" value="GKX68970.1"/>
    <property type="molecule type" value="Genomic_DNA"/>
</dbReference>
<gene>
    <name evidence="1" type="ORF">rsdtw13_42280</name>
</gene>
<keyword evidence="2" id="KW-1185">Reference proteome</keyword>
<evidence type="ECO:0000313" key="1">
    <source>
        <dbReference type="EMBL" id="GKX68970.1"/>
    </source>
</evidence>
<accession>A0ACB5RIP6</accession>
<protein>
    <submittedName>
        <fullName evidence="1">Uncharacterized protein</fullName>
    </submittedName>
</protein>
<sequence>MSKTLALVFLNRTQGATKTVNIPFAKDNVTKEEVSKVMDLILDKRMYITNHYEDGVKASARIIKTKTQNIKV</sequence>
<evidence type="ECO:0000313" key="2">
    <source>
        <dbReference type="Proteomes" id="UP001058074"/>
    </source>
</evidence>
<comment type="caution">
    <text evidence="1">The sequence shown here is derived from an EMBL/GenBank/DDBJ whole genome shotgun (WGS) entry which is preliminary data.</text>
</comment>
<reference evidence="1" key="1">
    <citation type="journal article" date="2025" name="Int. J. Syst. Evol. Microbiol.">
        <title>Inconstantimicrobium mannanitabidum sp. nov., a novel member of the family Clostridiaceae isolated from anoxic soil under the treatment of reductive soil disinfestation.</title>
        <authorList>
            <person name="Ueki A."/>
            <person name="Tonouchi A."/>
            <person name="Honma S."/>
            <person name="Kaku N."/>
            <person name="Ueki K."/>
        </authorList>
    </citation>
    <scope>NUCLEOTIDE SEQUENCE</scope>
    <source>
        <strain evidence="1">TW13</strain>
    </source>
</reference>